<dbReference type="SUPFAM" id="SSF144091">
    <property type="entry name" value="Rhomboid-like"/>
    <property type="match status" value="1"/>
</dbReference>
<feature type="transmembrane region" description="Helical" evidence="7">
    <location>
        <begin position="54"/>
        <end position="78"/>
    </location>
</feature>
<reference evidence="9 10" key="1">
    <citation type="submission" date="2017-06" db="EMBL/GenBank/DDBJ databases">
        <title>Ant-infecting Ophiocordyceps genomes reveal a high diversity of potential behavioral manipulation genes and a possible major role for enterotoxins.</title>
        <authorList>
            <person name="De Bekker C."/>
            <person name="Evans H.C."/>
            <person name="Brachmann A."/>
            <person name="Hughes D.P."/>
        </authorList>
    </citation>
    <scope>NUCLEOTIDE SEQUENCE [LARGE SCALE GENOMIC DNA]</scope>
    <source>
        <strain evidence="9 10">1348a</strain>
    </source>
</reference>
<gene>
    <name evidence="9" type="ORF">CDD82_7474</name>
</gene>
<dbReference type="InterPro" id="IPR035952">
    <property type="entry name" value="Rhomboid-like_sf"/>
</dbReference>
<dbReference type="EMBL" id="NJEU01000878">
    <property type="protein sequence ID" value="PHH69849.1"/>
    <property type="molecule type" value="Genomic_DNA"/>
</dbReference>
<keyword evidence="3 7" id="KW-0812">Transmembrane</keyword>
<evidence type="ECO:0000256" key="6">
    <source>
        <dbReference type="ARBA" id="ARBA00023136"/>
    </source>
</evidence>
<feature type="compositionally biased region" description="Low complexity" evidence="8">
    <location>
        <begin position="226"/>
        <end position="243"/>
    </location>
</feature>
<comment type="similarity">
    <text evidence="2 7">Belongs to the derlin family.</text>
</comment>
<feature type="transmembrane region" description="Helical" evidence="7">
    <location>
        <begin position="98"/>
        <end position="131"/>
    </location>
</feature>
<comment type="caution">
    <text evidence="9">The sequence shown here is derived from an EMBL/GenBank/DDBJ whole genome shotgun (WGS) entry which is preliminary data.</text>
</comment>
<evidence type="ECO:0000256" key="8">
    <source>
        <dbReference type="SAM" id="MobiDB-lite"/>
    </source>
</evidence>
<dbReference type="AlphaFoldDB" id="A0A2C5XEU9"/>
<accession>A0A2C5XEU9</accession>
<evidence type="ECO:0000256" key="7">
    <source>
        <dbReference type="RuleBase" id="RU363059"/>
    </source>
</evidence>
<protein>
    <recommendedName>
        <fullName evidence="7">Derlin</fullName>
    </recommendedName>
</protein>
<dbReference type="Pfam" id="PF04511">
    <property type="entry name" value="DER1"/>
    <property type="match status" value="1"/>
</dbReference>
<evidence type="ECO:0000313" key="10">
    <source>
        <dbReference type="Proteomes" id="UP000224854"/>
    </source>
</evidence>
<evidence type="ECO:0000256" key="3">
    <source>
        <dbReference type="ARBA" id="ARBA00022692"/>
    </source>
</evidence>
<dbReference type="OrthoDB" id="19102at2759"/>
<feature type="transmembrane region" description="Helical" evidence="7">
    <location>
        <begin position="143"/>
        <end position="166"/>
    </location>
</feature>
<name>A0A2C5XEU9_9HYPO</name>
<dbReference type="PANTHER" id="PTHR11009">
    <property type="entry name" value="DER1-LIKE PROTEIN, DERLIN"/>
    <property type="match status" value="1"/>
</dbReference>
<dbReference type="InterPro" id="IPR007599">
    <property type="entry name" value="DER1"/>
</dbReference>
<keyword evidence="10" id="KW-1185">Reference proteome</keyword>
<evidence type="ECO:0000313" key="9">
    <source>
        <dbReference type="EMBL" id="PHH69849.1"/>
    </source>
</evidence>
<evidence type="ECO:0000256" key="4">
    <source>
        <dbReference type="ARBA" id="ARBA00022824"/>
    </source>
</evidence>
<feature type="transmembrane region" description="Helical" evidence="7">
    <location>
        <begin position="20"/>
        <end position="42"/>
    </location>
</feature>
<dbReference type="GO" id="GO:0005789">
    <property type="term" value="C:endoplasmic reticulum membrane"/>
    <property type="evidence" value="ECO:0007669"/>
    <property type="project" value="UniProtKB-SubCell"/>
</dbReference>
<comment type="function">
    <text evidence="7">May be involved in the degradation of misfolded endoplasmic reticulum (ER) luminal proteins.</text>
</comment>
<dbReference type="Proteomes" id="UP000224854">
    <property type="component" value="Unassembled WGS sequence"/>
</dbReference>
<organism evidence="9 10">
    <name type="scientific">Ophiocordyceps australis</name>
    <dbReference type="NCBI Taxonomy" id="1399860"/>
    <lineage>
        <taxon>Eukaryota</taxon>
        <taxon>Fungi</taxon>
        <taxon>Dikarya</taxon>
        <taxon>Ascomycota</taxon>
        <taxon>Pezizomycotina</taxon>
        <taxon>Sordariomycetes</taxon>
        <taxon>Hypocreomycetidae</taxon>
        <taxon>Hypocreales</taxon>
        <taxon>Ophiocordycipitaceae</taxon>
        <taxon>Ophiocordyceps</taxon>
    </lineage>
</organism>
<keyword evidence="4 7" id="KW-0256">Endoplasmic reticulum</keyword>
<feature type="region of interest" description="Disordered" evidence="8">
    <location>
        <begin position="226"/>
        <end position="259"/>
    </location>
</feature>
<evidence type="ECO:0000256" key="1">
    <source>
        <dbReference type="ARBA" id="ARBA00004477"/>
    </source>
</evidence>
<comment type="subcellular location">
    <subcellularLocation>
        <location evidence="1 7">Endoplasmic reticulum membrane</location>
        <topology evidence="1 7">Multi-pass membrane protein</topology>
    </subcellularLocation>
</comment>
<proteinExistence type="inferred from homology"/>
<keyword evidence="6 7" id="KW-0472">Membrane</keyword>
<dbReference type="GO" id="GO:0006950">
    <property type="term" value="P:response to stress"/>
    <property type="evidence" value="ECO:0007669"/>
    <property type="project" value="UniProtKB-ARBA"/>
</dbReference>
<sequence length="259" mass="28672">MADLSLDSYWRLPPLSRTVATAAFIISISVHLGLLPGSWFIFYPRLVFSFTPQLWRFVTAFLITGPSLGLLFDTYFVYSYLSQLEVGNPRFPRKEDLIWYLMFVGGTIMTINYLVGFGFVAFLQALILAMCYTVTQDQRGAKVNYMFITIPAQLAPFAMLLFNLLFPGGVSNMMLQIQGLVAAHLYDFLTRIWPEYGGGSNLIPTPHVVTRLVQAVGRVVGTAVARTSGQTPSTGSSTGVSRGPLPESWRSRGPGHRLG</sequence>
<evidence type="ECO:0000256" key="2">
    <source>
        <dbReference type="ARBA" id="ARBA00008917"/>
    </source>
</evidence>
<evidence type="ECO:0000256" key="5">
    <source>
        <dbReference type="ARBA" id="ARBA00022989"/>
    </source>
</evidence>
<keyword evidence="5 7" id="KW-1133">Transmembrane helix</keyword>